<dbReference type="InterPro" id="IPR010071">
    <property type="entry name" value="AA_adenyl_dom"/>
</dbReference>
<dbReference type="Gene3D" id="3.40.50.12780">
    <property type="entry name" value="N-terminal domain of ligase-like"/>
    <property type="match status" value="2"/>
</dbReference>
<feature type="region of interest" description="Disordered" evidence="4">
    <location>
        <begin position="806"/>
        <end position="826"/>
    </location>
</feature>
<keyword evidence="3" id="KW-0597">Phosphoprotein</keyword>
<dbReference type="InterPro" id="IPR025110">
    <property type="entry name" value="AMP-bd_C"/>
</dbReference>
<organism evidence="6 7">
    <name type="scientific">Actinomadura madurae</name>
    <dbReference type="NCBI Taxonomy" id="1993"/>
    <lineage>
        <taxon>Bacteria</taxon>
        <taxon>Bacillati</taxon>
        <taxon>Actinomycetota</taxon>
        <taxon>Actinomycetes</taxon>
        <taxon>Streptosporangiales</taxon>
        <taxon>Thermomonosporaceae</taxon>
        <taxon>Actinomadura</taxon>
    </lineage>
</organism>
<dbReference type="Gene3D" id="1.10.1200.10">
    <property type="entry name" value="ACP-like"/>
    <property type="match status" value="2"/>
</dbReference>
<keyword evidence="7" id="KW-1185">Reference proteome</keyword>
<gene>
    <name evidence="6" type="ORF">SAMN04489713_107288</name>
</gene>
<dbReference type="GO" id="GO:0031177">
    <property type="term" value="F:phosphopantetheine binding"/>
    <property type="evidence" value="ECO:0007669"/>
    <property type="project" value="InterPro"/>
</dbReference>
<dbReference type="Pfam" id="PF13193">
    <property type="entry name" value="AMP-binding_C"/>
    <property type="match status" value="2"/>
</dbReference>
<dbReference type="GO" id="GO:0008610">
    <property type="term" value="P:lipid biosynthetic process"/>
    <property type="evidence" value="ECO:0007669"/>
    <property type="project" value="UniProtKB-ARBA"/>
</dbReference>
<evidence type="ECO:0000256" key="3">
    <source>
        <dbReference type="ARBA" id="ARBA00022553"/>
    </source>
</evidence>
<dbReference type="eggNOG" id="COG1020">
    <property type="taxonomic scope" value="Bacteria"/>
</dbReference>
<dbReference type="PROSITE" id="PS00455">
    <property type="entry name" value="AMP_BINDING"/>
    <property type="match status" value="1"/>
</dbReference>
<dbReference type="NCBIfam" id="TIGR01733">
    <property type="entry name" value="AA-adenyl-dom"/>
    <property type="match status" value="1"/>
</dbReference>
<dbReference type="GO" id="GO:0003824">
    <property type="term" value="F:catalytic activity"/>
    <property type="evidence" value="ECO:0007669"/>
    <property type="project" value="InterPro"/>
</dbReference>
<dbReference type="GO" id="GO:0044550">
    <property type="term" value="P:secondary metabolite biosynthetic process"/>
    <property type="evidence" value="ECO:0007669"/>
    <property type="project" value="TreeGrafter"/>
</dbReference>
<evidence type="ECO:0000259" key="5">
    <source>
        <dbReference type="PROSITE" id="PS50075"/>
    </source>
</evidence>
<dbReference type="PANTHER" id="PTHR45527:SF1">
    <property type="entry name" value="FATTY ACID SYNTHASE"/>
    <property type="match status" value="1"/>
</dbReference>
<dbReference type="PROSITE" id="PS50075">
    <property type="entry name" value="CARRIER"/>
    <property type="match status" value="2"/>
</dbReference>
<feature type="domain" description="Carrier" evidence="5">
    <location>
        <begin position="528"/>
        <end position="603"/>
    </location>
</feature>
<dbReference type="CDD" id="cd05930">
    <property type="entry name" value="A_NRPS"/>
    <property type="match status" value="1"/>
</dbReference>
<dbReference type="Gene3D" id="3.30.300.30">
    <property type="match status" value="2"/>
</dbReference>
<dbReference type="Proteomes" id="UP000183413">
    <property type="component" value="Unassembled WGS sequence"/>
</dbReference>
<dbReference type="EMBL" id="FOVH01000007">
    <property type="protein sequence ID" value="SFO58856.1"/>
    <property type="molecule type" value="Genomic_DNA"/>
</dbReference>
<comment type="cofactor">
    <cofactor evidence="1">
        <name>pantetheine 4'-phosphate</name>
        <dbReference type="ChEBI" id="CHEBI:47942"/>
    </cofactor>
</comment>
<dbReference type="InterPro" id="IPR042099">
    <property type="entry name" value="ANL_N_sf"/>
</dbReference>
<dbReference type="Gene3D" id="3.30.559.10">
    <property type="entry name" value="Chloramphenicol acetyltransferase-like domain"/>
    <property type="match status" value="1"/>
</dbReference>
<evidence type="ECO:0000256" key="2">
    <source>
        <dbReference type="ARBA" id="ARBA00022450"/>
    </source>
</evidence>
<dbReference type="InterPro" id="IPR020806">
    <property type="entry name" value="PKS_PP-bd"/>
</dbReference>
<dbReference type="SMART" id="SM00823">
    <property type="entry name" value="PKS_PP"/>
    <property type="match status" value="2"/>
</dbReference>
<dbReference type="RefSeq" id="WP_075022016.1">
    <property type="nucleotide sequence ID" value="NZ_FOVH01000007.1"/>
</dbReference>
<dbReference type="InterPro" id="IPR000873">
    <property type="entry name" value="AMP-dep_synth/lig_dom"/>
</dbReference>
<dbReference type="Gene3D" id="3.30.559.30">
    <property type="entry name" value="Nonribosomal peptide synthetase, condensation domain"/>
    <property type="match status" value="1"/>
</dbReference>
<dbReference type="InterPro" id="IPR023213">
    <property type="entry name" value="CAT-like_dom_sf"/>
</dbReference>
<dbReference type="SUPFAM" id="SSF47336">
    <property type="entry name" value="ACP-like"/>
    <property type="match status" value="2"/>
</dbReference>
<dbReference type="Pfam" id="PF00550">
    <property type="entry name" value="PP-binding"/>
    <property type="match status" value="2"/>
</dbReference>
<feature type="domain" description="Carrier" evidence="5">
    <location>
        <begin position="1560"/>
        <end position="1635"/>
    </location>
</feature>
<feature type="region of interest" description="Disordered" evidence="4">
    <location>
        <begin position="1"/>
        <end position="21"/>
    </location>
</feature>
<sequence length="1670" mass="176189">MPRDLTAADRAWPPAGARAAGPTVPDRFTAVAARHPGRIAVVSDGRRITYGELDARIDLLARRLVRAGVRRDAVVAVVTEDGGADSVVAAFAAWRAGGAYMPVDPASPAARIRRMLAGVSPAALVGAPDLVRAAGVGTGVIEVPHAGRPPRRRRPETSTHLDDLAYVIHTSGSTGEPKAVAVPHRALAAAYAGWAAEYDLLDSPRTCLQGAGPAFDVHIADIVRALCSGGRLVLCRQATLLDPAALWRLLTTESVDTLELTPSVIRLLVEWMSDTGARLDRVRLFISGGEQWRTEEFRRLAPLLAPTTRIVNSYGVAEAGIDSTYHEVTEESVETDAVPIGRPFPGVEVAVLDPGGNEVPPGAVGELHLGGPSLARGYHGRPAETAQRFLPDGAGGRRYRTGDLVRRRADGALVHVGRSDNEVKVRGVRVGLDGVEATLRRHSEVRDAAVLLERVGGQGVLIAHVVAAAAPPPPGLGDTLKRYLAESLPPAAVPAEVRVHGALPLSASGKVDRRALASGAEPAVTAFRPADDIERTLGEQWALLVGRPPRTATESLFQAGGDSLTAARLAIAIRRELSVEVSASTVLTGPTIRQLAAAVQAADPVAPVAPSGPVSAAPFTLGQHSLWLLHQLDPADPAYHLPTVVRLTGDLRVNALRSALDALIARHDALRCHVHVAVNGPELTVRDPMPCPFEVVDAGGRPGETIERFVGRPFDLTCAPLIRAALVRHDGDLHDLVIVVHHLVFDDWSERVLLRELGRLYSAAVTGTAPDLPRLSIGSAELAVRRAAVANGSAGAPQREYWRRTLADPPAPPALPAPATGPAAGGPGRHAVRLDAALAGRIRRIAGAHQVTPYVLLLAGLSVLLRRWSGERDLIVGVPLGHRDRPETLDMIGFLVATLPLRLTVDDRATFGDLLSATGRALAEGAGNAEVPVDRILHDLRSGARRRNQLFRVWFNWLGAPAAPPSMTGLITELAEPPVPGALFDLSIYVAEHGDELRLDLVYDTAALDAGHAVAFLDQFVALLERFCRAPDRPVAHHVPGAGARPPADLRTRPPDLVRALADTVAGHRDGIAVRDASGRGTSYGELYAAAAEQSTALVAAGVRAGDTVPVLAARVPELVTAMLGVLGAGAAFAVLDAGHPAARLAEQLAVLDAPVGITVAGPVSGELRETTATWLVPPPPRSAASWPVRDPDPRRHTYAAFTSGTTGYAQPVRAGQPPLANFLSWYTERFAIDAADRFALLSGLGHDPLLRDVLTPLWAGATLCVPPDLLRRPVELLDWLAAESVTVLHATPALCRLLSLPLAVPPLPELRLLCCAGDLLMAGDLPGIRRWAPNATVINGYGTTETPQIVGFAVVAESGALPAASVLPVGRGVPGAELLVVDGSGRPAAIGELGTVTVRSPYLADAYAGALPGRAGDPIPGHHRFATGDIGRLGPDGQVTVLGRTGSQIQVRGFRVELAEIDRRLRVHPDVRDAAATGRPGPDGEARIVAHLVAEPGTAPTLGSIRAHLRRTVPDHMLPAAVHLVPQIPLTRNGKVDRARLGDAPGAVPAPARPSAATAPRTELERTITAVWEEVLGHDRVGAEENFFDLGATSLLLTKAHVRLQQVTARAFPVTVLFEHTTVRGLAGYLAGEEAESPRPVTRRARYLAEVRGRRLAARSAACPKETST</sequence>
<feature type="compositionally biased region" description="Low complexity" evidence="4">
    <location>
        <begin position="1545"/>
        <end position="1561"/>
    </location>
</feature>
<evidence type="ECO:0000256" key="4">
    <source>
        <dbReference type="SAM" id="MobiDB-lite"/>
    </source>
</evidence>
<dbReference type="STRING" id="1993.SAMN04489713_107288"/>
<dbReference type="SUPFAM" id="SSF56801">
    <property type="entry name" value="Acetyl-CoA synthetase-like"/>
    <property type="match status" value="2"/>
</dbReference>
<dbReference type="InterPro" id="IPR020845">
    <property type="entry name" value="AMP-binding_CS"/>
</dbReference>
<evidence type="ECO:0000256" key="1">
    <source>
        <dbReference type="ARBA" id="ARBA00001957"/>
    </source>
</evidence>
<keyword evidence="2" id="KW-0596">Phosphopantetheine</keyword>
<dbReference type="InterPro" id="IPR036736">
    <property type="entry name" value="ACP-like_sf"/>
</dbReference>
<dbReference type="Pfam" id="PF00501">
    <property type="entry name" value="AMP-binding"/>
    <property type="match status" value="2"/>
</dbReference>
<name>A0A1I5IF43_9ACTN</name>
<proteinExistence type="predicted"/>
<reference evidence="6 7" key="1">
    <citation type="submission" date="2016-10" db="EMBL/GenBank/DDBJ databases">
        <authorList>
            <person name="de Groot N.N."/>
        </authorList>
    </citation>
    <scope>NUCLEOTIDE SEQUENCE [LARGE SCALE GENOMIC DNA]</scope>
    <source>
        <strain evidence="6 7">DSM 43067</strain>
    </source>
</reference>
<dbReference type="InterPro" id="IPR045851">
    <property type="entry name" value="AMP-bd_C_sf"/>
</dbReference>
<protein>
    <submittedName>
        <fullName evidence="6">Amino acid adenylation domain-containing protein</fullName>
    </submittedName>
</protein>
<dbReference type="InterPro" id="IPR001242">
    <property type="entry name" value="Condensation_dom"/>
</dbReference>
<dbReference type="Pfam" id="PF00668">
    <property type="entry name" value="Condensation"/>
    <property type="match status" value="1"/>
</dbReference>
<dbReference type="SUPFAM" id="SSF52777">
    <property type="entry name" value="CoA-dependent acyltransferases"/>
    <property type="match status" value="2"/>
</dbReference>
<dbReference type="InterPro" id="IPR009081">
    <property type="entry name" value="PP-bd_ACP"/>
</dbReference>
<evidence type="ECO:0000313" key="7">
    <source>
        <dbReference type="Proteomes" id="UP000183413"/>
    </source>
</evidence>
<feature type="compositionally biased region" description="Low complexity" evidence="4">
    <location>
        <begin position="8"/>
        <end position="21"/>
    </location>
</feature>
<dbReference type="GO" id="GO:0043041">
    <property type="term" value="P:amino acid activation for nonribosomal peptide biosynthetic process"/>
    <property type="evidence" value="ECO:0007669"/>
    <property type="project" value="TreeGrafter"/>
</dbReference>
<dbReference type="PANTHER" id="PTHR45527">
    <property type="entry name" value="NONRIBOSOMAL PEPTIDE SYNTHETASE"/>
    <property type="match status" value="1"/>
</dbReference>
<evidence type="ECO:0000313" key="6">
    <source>
        <dbReference type="EMBL" id="SFO58856.1"/>
    </source>
</evidence>
<accession>A0A1I5IF43</accession>
<dbReference type="CDD" id="cd19531">
    <property type="entry name" value="LCL_NRPS-like"/>
    <property type="match status" value="1"/>
</dbReference>
<dbReference type="InParanoid" id="A0A1I5IF43"/>
<feature type="region of interest" description="Disordered" evidence="4">
    <location>
        <begin position="1542"/>
        <end position="1563"/>
    </location>
</feature>
<dbReference type="GO" id="GO:0005737">
    <property type="term" value="C:cytoplasm"/>
    <property type="evidence" value="ECO:0007669"/>
    <property type="project" value="TreeGrafter"/>
</dbReference>